<dbReference type="AlphaFoldDB" id="A0AAE0C7K7"/>
<evidence type="ECO:0000313" key="1">
    <source>
        <dbReference type="EMBL" id="KAK3249901.1"/>
    </source>
</evidence>
<proteinExistence type="predicted"/>
<keyword evidence="2" id="KW-1185">Reference proteome</keyword>
<comment type="caution">
    <text evidence="1">The sequence shown here is derived from an EMBL/GenBank/DDBJ whole genome shotgun (WGS) entry which is preliminary data.</text>
</comment>
<accession>A0AAE0C7K7</accession>
<name>A0AAE0C7K7_9CHLO</name>
<organism evidence="1 2">
    <name type="scientific">Cymbomonas tetramitiformis</name>
    <dbReference type="NCBI Taxonomy" id="36881"/>
    <lineage>
        <taxon>Eukaryota</taxon>
        <taxon>Viridiplantae</taxon>
        <taxon>Chlorophyta</taxon>
        <taxon>Pyramimonadophyceae</taxon>
        <taxon>Pyramimonadales</taxon>
        <taxon>Pyramimonadaceae</taxon>
        <taxon>Cymbomonas</taxon>
    </lineage>
</organism>
<dbReference type="Proteomes" id="UP001190700">
    <property type="component" value="Unassembled WGS sequence"/>
</dbReference>
<protein>
    <submittedName>
        <fullName evidence="1">Uncharacterized protein</fullName>
    </submittedName>
</protein>
<reference evidence="1 2" key="1">
    <citation type="journal article" date="2015" name="Genome Biol. Evol.">
        <title>Comparative Genomics of a Bacterivorous Green Alga Reveals Evolutionary Causalities and Consequences of Phago-Mixotrophic Mode of Nutrition.</title>
        <authorList>
            <person name="Burns J.A."/>
            <person name="Paasch A."/>
            <person name="Narechania A."/>
            <person name="Kim E."/>
        </authorList>
    </citation>
    <scope>NUCLEOTIDE SEQUENCE [LARGE SCALE GENOMIC DNA]</scope>
    <source>
        <strain evidence="1 2">PLY_AMNH</strain>
    </source>
</reference>
<dbReference type="EMBL" id="LGRX02027028">
    <property type="protein sequence ID" value="KAK3249901.1"/>
    <property type="molecule type" value="Genomic_DNA"/>
</dbReference>
<sequence length="215" mass="24186">MSISPANGEHSRKHCYFSTDEYGNANLTGIFQSSLVEHEESGDFDPTAILRAQNYTAELGNRTDIVEGHEGDLSNEDFIQTLKLTRMEVSDRKKFSDREISEATRQITQMLERLSLDISHLSVKGLDRVDESGADSKTPFILVRVKSESEGKAILEKAIFVIDDRRFLASPKSNRLVRFNLLFVAAAANLQVTTERIVHQFLTGTVFSEFVSRIV</sequence>
<gene>
    <name evidence="1" type="ORF">CYMTET_40699</name>
</gene>
<evidence type="ECO:0000313" key="2">
    <source>
        <dbReference type="Proteomes" id="UP001190700"/>
    </source>
</evidence>